<evidence type="ECO:0000313" key="3">
    <source>
        <dbReference type="EMBL" id="MBW60904.1"/>
    </source>
</evidence>
<feature type="signal peptide" evidence="2">
    <location>
        <begin position="1"/>
        <end position="25"/>
    </location>
</feature>
<feature type="region of interest" description="Disordered" evidence="1">
    <location>
        <begin position="115"/>
        <end position="145"/>
    </location>
</feature>
<name>A0A2M4C6G3_9DIPT</name>
<feature type="compositionally biased region" description="Polar residues" evidence="1">
    <location>
        <begin position="135"/>
        <end position="145"/>
    </location>
</feature>
<reference evidence="3" key="1">
    <citation type="submission" date="2018-01" db="EMBL/GenBank/DDBJ databases">
        <title>An insight into the sialome of Amazonian anophelines.</title>
        <authorList>
            <person name="Ribeiro J.M."/>
            <person name="Scarpassa V."/>
            <person name="Calvo E."/>
        </authorList>
    </citation>
    <scope>NUCLEOTIDE SEQUENCE</scope>
    <source>
        <tissue evidence="3">Salivary glands</tissue>
    </source>
</reference>
<dbReference type="AlphaFoldDB" id="A0A2M4C6G3"/>
<feature type="chain" id="PRO_5014967017" evidence="2">
    <location>
        <begin position="26"/>
        <end position="145"/>
    </location>
</feature>
<organism evidence="3">
    <name type="scientific">Anopheles marajoara</name>
    <dbReference type="NCBI Taxonomy" id="58244"/>
    <lineage>
        <taxon>Eukaryota</taxon>
        <taxon>Metazoa</taxon>
        <taxon>Ecdysozoa</taxon>
        <taxon>Arthropoda</taxon>
        <taxon>Hexapoda</taxon>
        <taxon>Insecta</taxon>
        <taxon>Pterygota</taxon>
        <taxon>Neoptera</taxon>
        <taxon>Endopterygota</taxon>
        <taxon>Diptera</taxon>
        <taxon>Nematocera</taxon>
        <taxon>Culicoidea</taxon>
        <taxon>Culicidae</taxon>
        <taxon>Anophelinae</taxon>
        <taxon>Anopheles</taxon>
    </lineage>
</organism>
<evidence type="ECO:0000256" key="1">
    <source>
        <dbReference type="SAM" id="MobiDB-lite"/>
    </source>
</evidence>
<feature type="compositionally biased region" description="Basic residues" evidence="1">
    <location>
        <begin position="115"/>
        <end position="134"/>
    </location>
</feature>
<sequence length="145" mass="16264">MVSSKTHSFFNRLLCSISFAAFCASDSLYLTSIAPEPTTAARNTSFTVTAAISRAINKSNSAVTCVCLPRFGCCCCCCYYQKRTHTHTHLASIFLQLCNSIHRWNRATVWSNKHVHSHTRTHAQKRDKKGRNKQNNHIQSRGGSI</sequence>
<dbReference type="EMBL" id="GGFJ01011763">
    <property type="protein sequence ID" value="MBW60904.1"/>
    <property type="molecule type" value="Transcribed_RNA"/>
</dbReference>
<protein>
    <submittedName>
        <fullName evidence="3">Putative secreted protein</fullName>
    </submittedName>
</protein>
<keyword evidence="2" id="KW-0732">Signal</keyword>
<proteinExistence type="predicted"/>
<evidence type="ECO:0000256" key="2">
    <source>
        <dbReference type="SAM" id="SignalP"/>
    </source>
</evidence>
<accession>A0A2M4C6G3</accession>